<dbReference type="Proteomes" id="UP001164733">
    <property type="component" value="Chromosome"/>
</dbReference>
<evidence type="ECO:0000313" key="2">
    <source>
        <dbReference type="Proteomes" id="UP001164733"/>
    </source>
</evidence>
<sequence>MKNLFLSMPSKEYKKSFEDYVIAYKNADDNYYFTKYKKGMENFNEYIDDLYKYSKAIDLPI</sequence>
<protein>
    <submittedName>
        <fullName evidence="1">Uncharacterized protein</fullName>
    </submittedName>
</protein>
<evidence type="ECO:0000313" key="1">
    <source>
        <dbReference type="EMBL" id="WAG61857.1"/>
    </source>
</evidence>
<organism evidence="1 2">
    <name type="scientific">Clostridium estertheticum</name>
    <dbReference type="NCBI Taxonomy" id="238834"/>
    <lineage>
        <taxon>Bacteria</taxon>
        <taxon>Bacillati</taxon>
        <taxon>Bacillota</taxon>
        <taxon>Clostridia</taxon>
        <taxon>Eubacteriales</taxon>
        <taxon>Clostridiaceae</taxon>
        <taxon>Clostridium</taxon>
    </lineage>
</organism>
<proteinExistence type="predicted"/>
<dbReference type="AlphaFoldDB" id="A0AA47EKE9"/>
<accession>A0AA47EKE9</accession>
<name>A0AA47EKE9_9CLOT</name>
<dbReference type="RefSeq" id="WP_216126000.1">
    <property type="nucleotide sequence ID" value="NZ_CP086239.1"/>
</dbReference>
<dbReference type="EMBL" id="CP086239">
    <property type="protein sequence ID" value="WAG61857.1"/>
    <property type="molecule type" value="Genomic_DNA"/>
</dbReference>
<reference evidence="1" key="1">
    <citation type="submission" date="2021-11" db="EMBL/GenBank/DDBJ databases">
        <title>Clostridia strains as spoilage organisms.</title>
        <authorList>
            <person name="Wambui J."/>
            <person name="Stevens M.J.A."/>
            <person name="Stephan R."/>
        </authorList>
    </citation>
    <scope>NUCLEOTIDE SEQUENCE</scope>
    <source>
        <strain evidence="1">CF009</strain>
    </source>
</reference>
<gene>
    <name evidence="1" type="ORF">LL038_06315</name>
</gene>